<feature type="signal peptide" evidence="2">
    <location>
        <begin position="1"/>
        <end position="19"/>
    </location>
</feature>
<keyword evidence="4" id="KW-1185">Reference proteome</keyword>
<dbReference type="Proteomes" id="UP000295192">
    <property type="component" value="Unassembled WGS sequence"/>
</dbReference>
<feature type="chain" id="PRO_5019842422" evidence="2">
    <location>
        <begin position="20"/>
        <end position="86"/>
    </location>
</feature>
<dbReference type="EMBL" id="LSRL02000664">
    <property type="protein sequence ID" value="TDG40136.1"/>
    <property type="molecule type" value="Genomic_DNA"/>
</dbReference>
<organism evidence="3 4">
    <name type="scientific">Drosophila navojoa</name>
    <name type="common">Fruit fly</name>
    <dbReference type="NCBI Taxonomy" id="7232"/>
    <lineage>
        <taxon>Eukaryota</taxon>
        <taxon>Metazoa</taxon>
        <taxon>Ecdysozoa</taxon>
        <taxon>Arthropoda</taxon>
        <taxon>Hexapoda</taxon>
        <taxon>Insecta</taxon>
        <taxon>Pterygota</taxon>
        <taxon>Neoptera</taxon>
        <taxon>Endopterygota</taxon>
        <taxon>Diptera</taxon>
        <taxon>Brachycera</taxon>
        <taxon>Muscomorpha</taxon>
        <taxon>Ephydroidea</taxon>
        <taxon>Drosophilidae</taxon>
        <taxon>Drosophila</taxon>
    </lineage>
</organism>
<proteinExistence type="predicted"/>
<reference evidence="3 4" key="1">
    <citation type="journal article" date="2019" name="J. Hered.">
        <title>An Improved Genome Assembly for Drosophila navojoa, the Basal Species in the mojavensis Cluster.</title>
        <authorList>
            <person name="Vanderlinde T."/>
            <person name="Dupim E.G."/>
            <person name="Nazario-Yepiz N.O."/>
            <person name="Carvalho A.B."/>
        </authorList>
    </citation>
    <scope>NUCLEOTIDE SEQUENCE [LARGE SCALE GENOMIC DNA]</scope>
    <source>
        <strain evidence="3">Navoj_Jal97</strain>
        <tissue evidence="3">Whole organism</tissue>
    </source>
</reference>
<gene>
    <name evidence="3" type="ORF">AWZ03_013442</name>
</gene>
<evidence type="ECO:0000256" key="1">
    <source>
        <dbReference type="SAM" id="MobiDB-lite"/>
    </source>
</evidence>
<accession>A0A484AUJ8</accession>
<keyword evidence="2" id="KW-0732">Signal</keyword>
<comment type="caution">
    <text evidence="3">The sequence shown here is derived from an EMBL/GenBank/DDBJ whole genome shotgun (WGS) entry which is preliminary data.</text>
</comment>
<feature type="non-terminal residue" evidence="3">
    <location>
        <position position="86"/>
    </location>
</feature>
<name>A0A484AUJ8_DRONA</name>
<sequence length="86" mass="9529">MHKTFLFLLVPVVQLLVLAVIHQVEENDSEANESDGAAATQTPLAEYGAGEEQLDEEPNEDEFALLERQAARGLSPKQLFSYLVQD</sequence>
<dbReference type="AlphaFoldDB" id="A0A484AUJ8"/>
<feature type="region of interest" description="Disordered" evidence="1">
    <location>
        <begin position="27"/>
        <end position="59"/>
    </location>
</feature>
<evidence type="ECO:0000256" key="2">
    <source>
        <dbReference type="SAM" id="SignalP"/>
    </source>
</evidence>
<evidence type="ECO:0000313" key="4">
    <source>
        <dbReference type="Proteomes" id="UP000295192"/>
    </source>
</evidence>
<protein>
    <submittedName>
        <fullName evidence="3">Uncharacterized protein</fullName>
    </submittedName>
</protein>
<evidence type="ECO:0000313" key="3">
    <source>
        <dbReference type="EMBL" id="TDG40136.1"/>
    </source>
</evidence>